<evidence type="ECO:0000259" key="15">
    <source>
        <dbReference type="PROSITE" id="PS51272"/>
    </source>
</evidence>
<feature type="domain" description="SLH" evidence="15">
    <location>
        <begin position="175"/>
        <end position="237"/>
    </location>
</feature>
<dbReference type="GO" id="GO:0034220">
    <property type="term" value="P:monoatomic ion transmembrane transport"/>
    <property type="evidence" value="ECO:0007669"/>
    <property type="project" value="UniProtKB-KW"/>
</dbReference>
<dbReference type="InterPro" id="IPR001119">
    <property type="entry name" value="SLH_dom"/>
</dbReference>
<keyword evidence="17" id="KW-1185">Reference proteome</keyword>
<evidence type="ECO:0000256" key="6">
    <source>
        <dbReference type="ARBA" id="ARBA00022729"/>
    </source>
</evidence>
<keyword evidence="6 14" id="KW-0732">Signal</keyword>
<evidence type="ECO:0000256" key="4">
    <source>
        <dbReference type="ARBA" id="ARBA00022614"/>
    </source>
</evidence>
<evidence type="ECO:0000256" key="12">
    <source>
        <dbReference type="ARBA" id="ARBA00023303"/>
    </source>
</evidence>
<keyword evidence="7" id="KW-0677">Repeat</keyword>
<dbReference type="RefSeq" id="WP_090922097.1">
    <property type="nucleotide sequence ID" value="NZ_FMVM01000011.1"/>
</dbReference>
<gene>
    <name evidence="16" type="ORF">SAMN05720606_111170</name>
</gene>
<feature type="domain" description="SLH" evidence="15">
    <location>
        <begin position="44"/>
        <end position="107"/>
    </location>
</feature>
<feature type="compositionally biased region" description="Polar residues" evidence="13">
    <location>
        <begin position="239"/>
        <end position="248"/>
    </location>
</feature>
<dbReference type="InterPro" id="IPR001611">
    <property type="entry name" value="Leu-rich_rpt"/>
</dbReference>
<name>A0A1G5JM30_9BACL</name>
<evidence type="ECO:0000256" key="7">
    <source>
        <dbReference type="ARBA" id="ARBA00022737"/>
    </source>
</evidence>
<evidence type="ECO:0000313" key="16">
    <source>
        <dbReference type="EMBL" id="SCY89376.1"/>
    </source>
</evidence>
<dbReference type="STRING" id="582692.SAMN05720606_111170"/>
<evidence type="ECO:0000256" key="14">
    <source>
        <dbReference type="SAM" id="SignalP"/>
    </source>
</evidence>
<evidence type="ECO:0000256" key="1">
    <source>
        <dbReference type="ARBA" id="ARBA00004162"/>
    </source>
</evidence>
<dbReference type="SMART" id="SM00369">
    <property type="entry name" value="LRR_TYP"/>
    <property type="match status" value="2"/>
</dbReference>
<evidence type="ECO:0000256" key="2">
    <source>
        <dbReference type="ARBA" id="ARBA00022448"/>
    </source>
</evidence>
<evidence type="ECO:0000256" key="5">
    <source>
        <dbReference type="ARBA" id="ARBA00022692"/>
    </source>
</evidence>
<feature type="signal peptide" evidence="14">
    <location>
        <begin position="1"/>
        <end position="40"/>
    </location>
</feature>
<dbReference type="Pfam" id="PF00395">
    <property type="entry name" value="SLH"/>
    <property type="match status" value="3"/>
</dbReference>
<organism evidence="16 17">
    <name type="scientific">Paenibacillus polysaccharolyticus</name>
    <dbReference type="NCBI Taxonomy" id="582692"/>
    <lineage>
        <taxon>Bacteria</taxon>
        <taxon>Bacillati</taxon>
        <taxon>Bacillota</taxon>
        <taxon>Bacilli</taxon>
        <taxon>Bacillales</taxon>
        <taxon>Paenibacillaceae</taxon>
        <taxon>Paenibacillus</taxon>
    </lineage>
</organism>
<accession>A0A1G5JM30</accession>
<feature type="region of interest" description="Disordered" evidence="13">
    <location>
        <begin position="235"/>
        <end position="331"/>
    </location>
</feature>
<dbReference type="GO" id="GO:0005886">
    <property type="term" value="C:plasma membrane"/>
    <property type="evidence" value="ECO:0007669"/>
    <property type="project" value="UniProtKB-SubCell"/>
</dbReference>
<dbReference type="SUPFAM" id="SSF52058">
    <property type="entry name" value="L domain-like"/>
    <property type="match status" value="1"/>
</dbReference>
<dbReference type="PROSITE" id="PS51272">
    <property type="entry name" value="SLH"/>
    <property type="match status" value="3"/>
</dbReference>
<keyword evidence="5" id="KW-0812">Transmembrane</keyword>
<feature type="domain" description="SLH" evidence="15">
    <location>
        <begin position="108"/>
        <end position="171"/>
    </location>
</feature>
<protein>
    <submittedName>
        <fullName evidence="16">S-layer homology domain-containing protein</fullName>
    </submittedName>
</protein>
<feature type="chain" id="PRO_5011717841" evidence="14">
    <location>
        <begin position="41"/>
        <end position="700"/>
    </location>
</feature>
<feature type="compositionally biased region" description="Gly residues" evidence="13">
    <location>
        <begin position="285"/>
        <end position="296"/>
    </location>
</feature>
<dbReference type="InterPro" id="IPR003591">
    <property type="entry name" value="Leu-rich_rpt_typical-subtyp"/>
</dbReference>
<keyword evidence="8" id="KW-1133">Transmembrane helix</keyword>
<keyword evidence="9" id="KW-0406">Ion transport</keyword>
<evidence type="ECO:0000256" key="11">
    <source>
        <dbReference type="ARBA" id="ARBA00023157"/>
    </source>
</evidence>
<dbReference type="Pfam" id="PF13855">
    <property type="entry name" value="LRR_8"/>
    <property type="match status" value="1"/>
</dbReference>
<evidence type="ECO:0000256" key="13">
    <source>
        <dbReference type="SAM" id="MobiDB-lite"/>
    </source>
</evidence>
<dbReference type="InterPro" id="IPR051432">
    <property type="entry name" value="KCNMA1_auxiliary"/>
</dbReference>
<evidence type="ECO:0000313" key="17">
    <source>
        <dbReference type="Proteomes" id="UP000198538"/>
    </source>
</evidence>
<sequence length="700" mass="74961">MSNHHSNYKGYSKQRRNKVVPYIAAVLSFTLFGAPGAVGAAEDGTSIQDLQLAAPWAQQAIEKATQQQWIIPDGTGRFNPDAPMTRGELAHMLAQLLEIKVSSSDQRPKQLFKDLERTSSGESYIYALNLTGIMNGYPDGTFRPNGVVTREQLAVTMIRALKVKGYDGLSDGQQSLSFKDSKDISAWALPGVQQAVGLGLLKGENGYFAPKRSTSRQEMAVIAVRTTDTIRVLRESGSEQDGSNSQAPKDNPGKVTETQGTITGTVGTANGTGTGNNNNNNTGTTSGGTTDGGSGGSVNPSVPSTPSNPSNPTNPSNPGTSNHAPIVAPGGLPAQELTLDHASKDLQASSYFSDPEGGPLKFAILSGDENMVSSTVTDSVIRLAPRAVGQTMLTIQATDEQGASVTAQLQVTVQVNTISRQFPDEQLAGAMAFWLQKGLDDPLTKAELATALVQTQGGLYARDAGISDLTGVDIFNGLNVVEIDLSGNNISKADASEFEQLEWLDLSNNRLSEINVTGLEKLHYLNLRDNELSVLDVTGLTSLQTLFMQNNQLVHIPGGLVDLMNLEYVRLDSNQINLRKEPDSIMHHALLLKEELIYGFDGSPPKLIEAPAGNTAYVGGDEIEIDLSYMFRDEDDDSSTLKLEATFSDNQLATVRMVGQNLYVKALGTSNTPIRIGIMATDPLGMTGWGYVDVYLTEAQ</sequence>
<keyword evidence="2" id="KW-0813">Transport</keyword>
<keyword evidence="12" id="KW-0407">Ion channel</keyword>
<dbReference type="PANTHER" id="PTHR46473:SF23">
    <property type="entry name" value="GH08155P"/>
    <property type="match status" value="1"/>
</dbReference>
<evidence type="ECO:0000256" key="8">
    <source>
        <dbReference type="ARBA" id="ARBA00022989"/>
    </source>
</evidence>
<evidence type="ECO:0000256" key="9">
    <source>
        <dbReference type="ARBA" id="ARBA00023065"/>
    </source>
</evidence>
<dbReference type="Proteomes" id="UP000198538">
    <property type="component" value="Unassembled WGS sequence"/>
</dbReference>
<evidence type="ECO:0000256" key="10">
    <source>
        <dbReference type="ARBA" id="ARBA00023136"/>
    </source>
</evidence>
<keyword evidence="10" id="KW-0472">Membrane</keyword>
<dbReference type="PROSITE" id="PS51450">
    <property type="entry name" value="LRR"/>
    <property type="match status" value="1"/>
</dbReference>
<reference evidence="17" key="1">
    <citation type="submission" date="2016-10" db="EMBL/GenBank/DDBJ databases">
        <authorList>
            <person name="Varghese N."/>
            <person name="Submissions S."/>
        </authorList>
    </citation>
    <scope>NUCLEOTIDE SEQUENCE [LARGE SCALE GENOMIC DNA]</scope>
    <source>
        <strain evidence="17">BL9</strain>
    </source>
</reference>
<dbReference type="Gene3D" id="2.60.40.10">
    <property type="entry name" value="Immunoglobulins"/>
    <property type="match status" value="1"/>
</dbReference>
<dbReference type="AlphaFoldDB" id="A0A1G5JM30"/>
<dbReference type="InterPro" id="IPR013783">
    <property type="entry name" value="Ig-like_fold"/>
</dbReference>
<keyword evidence="4" id="KW-0433">Leucine-rich repeat</keyword>
<dbReference type="EMBL" id="FMVM01000011">
    <property type="protein sequence ID" value="SCY89376.1"/>
    <property type="molecule type" value="Genomic_DNA"/>
</dbReference>
<comment type="subcellular location">
    <subcellularLocation>
        <location evidence="1">Cell membrane</location>
        <topology evidence="1">Single-pass membrane protein</topology>
    </subcellularLocation>
</comment>
<evidence type="ECO:0000256" key="3">
    <source>
        <dbReference type="ARBA" id="ARBA00022475"/>
    </source>
</evidence>
<dbReference type="InterPro" id="IPR032675">
    <property type="entry name" value="LRR_dom_sf"/>
</dbReference>
<dbReference type="PANTHER" id="PTHR46473">
    <property type="entry name" value="GH08155P"/>
    <property type="match status" value="1"/>
</dbReference>
<keyword evidence="3" id="KW-1003">Cell membrane</keyword>
<proteinExistence type="predicted"/>
<keyword evidence="11" id="KW-1015">Disulfide bond</keyword>
<feature type="compositionally biased region" description="Low complexity" evidence="13">
    <location>
        <begin position="297"/>
        <end position="322"/>
    </location>
</feature>
<dbReference type="Gene3D" id="3.80.10.10">
    <property type="entry name" value="Ribonuclease Inhibitor"/>
    <property type="match status" value="1"/>
</dbReference>
<feature type="compositionally biased region" description="Low complexity" evidence="13">
    <location>
        <begin position="260"/>
        <end position="284"/>
    </location>
</feature>